<dbReference type="EMBL" id="JAXOVC010000012">
    <property type="protein sequence ID" value="KAK4495362.1"/>
    <property type="molecule type" value="Genomic_DNA"/>
</dbReference>
<dbReference type="SUPFAM" id="SSF82199">
    <property type="entry name" value="SET domain"/>
    <property type="match status" value="1"/>
</dbReference>
<reference evidence="2 3" key="1">
    <citation type="journal article" date="2023" name="G3 (Bethesda)">
        <title>A chromosome-level genome assembly of Zasmidium syzygii isolated from banana leaves.</title>
        <authorList>
            <person name="van Westerhoven A.C."/>
            <person name="Mehrabi R."/>
            <person name="Talebi R."/>
            <person name="Steentjes M.B.F."/>
            <person name="Corcolon B."/>
            <person name="Chong P.A."/>
            <person name="Kema G.H.J."/>
            <person name="Seidl M.F."/>
        </authorList>
    </citation>
    <scope>NUCLEOTIDE SEQUENCE [LARGE SCALE GENOMIC DNA]</scope>
    <source>
        <strain evidence="2 3">P124</strain>
    </source>
</reference>
<dbReference type="InterPro" id="IPR011990">
    <property type="entry name" value="TPR-like_helical_dom_sf"/>
</dbReference>
<accession>A0ABR0E1S9</accession>
<gene>
    <name evidence="2" type="ORF">PRZ48_013693</name>
</gene>
<dbReference type="SMART" id="SM00317">
    <property type="entry name" value="SET"/>
    <property type="match status" value="1"/>
</dbReference>
<dbReference type="Proteomes" id="UP001305779">
    <property type="component" value="Unassembled WGS sequence"/>
</dbReference>
<dbReference type="Gene3D" id="1.25.40.10">
    <property type="entry name" value="Tetratricopeptide repeat domain"/>
    <property type="match status" value="1"/>
</dbReference>
<dbReference type="CDD" id="cd20071">
    <property type="entry name" value="SET_SMYD"/>
    <property type="match status" value="1"/>
</dbReference>
<dbReference type="InterPro" id="IPR053209">
    <property type="entry name" value="Gramillin-biosynth_MTr"/>
</dbReference>
<evidence type="ECO:0000259" key="1">
    <source>
        <dbReference type="PROSITE" id="PS50280"/>
    </source>
</evidence>
<dbReference type="InterPro" id="IPR046341">
    <property type="entry name" value="SET_dom_sf"/>
</dbReference>
<sequence length="866" mass="97365">MAADKSMFTPVQRELLAAQMRTKGDTQGLDPNDFTKAVLDGKFDDLIAKDSKLIARLPPNNLRVTENRFLRGRLDPTGVEDFITSEKKVERGRVDYAMSMKGTIKPAWNYASAAYNKSWQRQNLENARQETRRNRKRQSDGLAVVVPFTEPYAPCSKTLDQMEKMLLKHIRFEDHHTGKFLVVQVMAEPLFDFTYASTIVEDENSQPNYLSVHHAQVSIGKEVLPKGAFLAIKEPYFTAQKNQTTWNIRVDHPGNIVRLTHNSPLLPLAWRLPALNINGARTAAYWKEEGNKAIKSGKMAGSSQAAHYYTEGLACVRDDESELKSDLLRNRAAANLELGRYDAAKTDALAAINELGTKATDRINDLNFKAYRRAALAAYKLRQWSKAKDLLVSCLELKPEGGCTDVDDLGRKADARLREQSTGEYSFDSITTTLGTQPRVDVADYFERTEVKASPIHGCGLFATKDIAEGDIIMVEKAAHIMFENDPTFCHFFSYEAAADRVFFNMVPLWHGIVRELDRNPSRLSNLLSLLPDTSQKDIVKGDTIEGNNVLDVFQIHDLMSQHVWTCEVPSKSQAGKDFGFAACHNQQNGGIWLRASMMNHSCLPNSSAVHIGDLLVVRATKPIKKGDEILVQYRNDAEFEQRQAALDGAWGFTCSCPRCVAERSDSPETRDHRRDLVHNFMMLSSSSPETDKGHSRGEILERLDKGFGVYEDTMATYDSTRYDNIPQFELIDMAYYIMQIWSIMKPAKDTLPMIGAMIRHMNWDVDLTNEKPMLACRDNSIMDPRLVIGLLTAAKLKKKEGKKAAVKELETLAARAYRTLNGVDDGFEALWEFVNGTYCLRPTHLDRCEDAIAISCGRTGYYGGA</sequence>
<keyword evidence="3" id="KW-1185">Reference proteome</keyword>
<evidence type="ECO:0000313" key="2">
    <source>
        <dbReference type="EMBL" id="KAK4495362.1"/>
    </source>
</evidence>
<protein>
    <recommendedName>
        <fullName evidence="1">SET domain-containing protein</fullName>
    </recommendedName>
</protein>
<dbReference type="InterPro" id="IPR001214">
    <property type="entry name" value="SET_dom"/>
</dbReference>
<feature type="domain" description="SET" evidence="1">
    <location>
        <begin position="447"/>
        <end position="635"/>
    </location>
</feature>
<dbReference type="PANTHER" id="PTHR47643:SF2">
    <property type="entry name" value="TPR DOMAIN PROTEIN (AFU_ORTHOLOGUE AFUA_5G12710)"/>
    <property type="match status" value="1"/>
</dbReference>
<proteinExistence type="predicted"/>
<dbReference type="Gene3D" id="2.170.270.10">
    <property type="entry name" value="SET domain"/>
    <property type="match status" value="1"/>
</dbReference>
<dbReference type="Pfam" id="PF00856">
    <property type="entry name" value="SET"/>
    <property type="match status" value="1"/>
</dbReference>
<dbReference type="PANTHER" id="PTHR47643">
    <property type="entry name" value="TPR DOMAIN PROTEIN (AFU_ORTHOLOGUE AFUA_5G12710)"/>
    <property type="match status" value="1"/>
</dbReference>
<dbReference type="SUPFAM" id="SSF48452">
    <property type="entry name" value="TPR-like"/>
    <property type="match status" value="1"/>
</dbReference>
<evidence type="ECO:0000313" key="3">
    <source>
        <dbReference type="Proteomes" id="UP001305779"/>
    </source>
</evidence>
<dbReference type="PROSITE" id="PS50280">
    <property type="entry name" value="SET"/>
    <property type="match status" value="1"/>
</dbReference>
<comment type="caution">
    <text evidence="2">The sequence shown here is derived from an EMBL/GenBank/DDBJ whole genome shotgun (WGS) entry which is preliminary data.</text>
</comment>
<name>A0ABR0E1S9_ZASCE</name>
<organism evidence="2 3">
    <name type="scientific">Zasmidium cellare</name>
    <name type="common">Wine cellar mold</name>
    <name type="synonym">Racodium cellare</name>
    <dbReference type="NCBI Taxonomy" id="395010"/>
    <lineage>
        <taxon>Eukaryota</taxon>
        <taxon>Fungi</taxon>
        <taxon>Dikarya</taxon>
        <taxon>Ascomycota</taxon>
        <taxon>Pezizomycotina</taxon>
        <taxon>Dothideomycetes</taxon>
        <taxon>Dothideomycetidae</taxon>
        <taxon>Mycosphaerellales</taxon>
        <taxon>Mycosphaerellaceae</taxon>
        <taxon>Zasmidium</taxon>
    </lineage>
</organism>